<evidence type="ECO:0000313" key="2">
    <source>
        <dbReference type="Proteomes" id="UP000000845"/>
    </source>
</evidence>
<proteinExistence type="predicted"/>
<reference evidence="1 2" key="2">
    <citation type="journal article" date="2010" name="Stand. Genomic Sci.">
        <title>Complete genome sequence of Sebaldella termitidis type strain (NCTC 11300).</title>
        <authorList>
            <person name="Harmon-Smith M."/>
            <person name="Celia L."/>
            <person name="Chertkov O."/>
            <person name="Lapidus A."/>
            <person name="Copeland A."/>
            <person name="Glavina Del Rio T."/>
            <person name="Nolan M."/>
            <person name="Lucas S."/>
            <person name="Tice H."/>
            <person name="Cheng J.F."/>
            <person name="Han C."/>
            <person name="Detter J.C."/>
            <person name="Bruce D."/>
            <person name="Goodwin L."/>
            <person name="Pitluck S."/>
            <person name="Pati A."/>
            <person name="Liolios K."/>
            <person name="Ivanova N."/>
            <person name="Mavromatis K."/>
            <person name="Mikhailova N."/>
            <person name="Chen A."/>
            <person name="Palaniappan K."/>
            <person name="Land M."/>
            <person name="Hauser L."/>
            <person name="Chang Y.J."/>
            <person name="Jeffries C.D."/>
            <person name="Brettin T."/>
            <person name="Goker M."/>
            <person name="Beck B."/>
            <person name="Bristow J."/>
            <person name="Eisen J.A."/>
            <person name="Markowitz V."/>
            <person name="Hugenholtz P."/>
            <person name="Kyrpides N.C."/>
            <person name="Klenk H.P."/>
            <person name="Chen F."/>
        </authorList>
    </citation>
    <scope>NUCLEOTIDE SEQUENCE [LARGE SCALE GENOMIC DNA]</scope>
    <source>
        <strain evidence="2">ATCC 33386 / NCTC 11300</strain>
    </source>
</reference>
<reference evidence="2" key="1">
    <citation type="submission" date="2009-09" db="EMBL/GenBank/DDBJ databases">
        <title>The complete chromosome of Sebaldella termitidis ATCC 33386.</title>
        <authorList>
            <consortium name="US DOE Joint Genome Institute (JGI-PGF)"/>
            <person name="Lucas S."/>
            <person name="Copeland A."/>
            <person name="Lapidus A."/>
            <person name="Glavina del Rio T."/>
            <person name="Dalin E."/>
            <person name="Tice H."/>
            <person name="Bruce D."/>
            <person name="Goodwin L."/>
            <person name="Pitluck S."/>
            <person name="Kyrpides N."/>
            <person name="Mavromatis K."/>
            <person name="Ivanova N."/>
            <person name="Mikhailova N."/>
            <person name="Sims D."/>
            <person name="Meincke L."/>
            <person name="Brettin T."/>
            <person name="Detter J.C."/>
            <person name="Han C."/>
            <person name="Larimer F."/>
            <person name="Land M."/>
            <person name="Hauser L."/>
            <person name="Markowitz V."/>
            <person name="Cheng J.F."/>
            <person name="Hugenholtz P."/>
            <person name="Woyke T."/>
            <person name="Wu D."/>
            <person name="Eisen J.A."/>
        </authorList>
    </citation>
    <scope>NUCLEOTIDE SEQUENCE [LARGE SCALE GENOMIC DNA]</scope>
    <source>
        <strain evidence="2">ATCC 33386 / NCTC 11300</strain>
    </source>
</reference>
<organism evidence="1 2">
    <name type="scientific">Sebaldella termitidis (strain ATCC 33386 / NCTC 11300)</name>
    <dbReference type="NCBI Taxonomy" id="526218"/>
    <lineage>
        <taxon>Bacteria</taxon>
        <taxon>Fusobacteriati</taxon>
        <taxon>Fusobacteriota</taxon>
        <taxon>Fusobacteriia</taxon>
        <taxon>Fusobacteriales</taxon>
        <taxon>Leptotrichiaceae</taxon>
        <taxon>Sebaldella</taxon>
    </lineage>
</organism>
<keyword evidence="2" id="KW-1185">Reference proteome</keyword>
<evidence type="ECO:0000313" key="1">
    <source>
        <dbReference type="EMBL" id="ACZ07023.1"/>
    </source>
</evidence>
<dbReference type="HOGENOM" id="CLU_1420562_0_0_0"/>
<dbReference type="AlphaFoldDB" id="D1AJW6"/>
<name>D1AJW6_SEBTE</name>
<accession>D1AJW6</accession>
<gene>
    <name evidence="1" type="ordered locus">Sterm_0138</name>
</gene>
<sequence length="191" mass="22387">MKRGVFISITYISRRGESINFEVIKVNIGKQHYNLPVRMENQGAGHRVSRISVLMNCRSVSDIVYSYLQPTHNKIFQRLTNIYYSKFNEEFAPGWLKLYHETCGHMNLYIENLLAEETAVTHGIRFFRWMNREEMLRSSEIADVGFEDNNSAYFNSTSVVVGGRREKYYRMSSRANLRNFAGIDYDIEINI</sequence>
<dbReference type="KEGG" id="str:Sterm_0138"/>
<dbReference type="EMBL" id="CP001739">
    <property type="protein sequence ID" value="ACZ07023.1"/>
    <property type="molecule type" value="Genomic_DNA"/>
</dbReference>
<dbReference type="Proteomes" id="UP000000845">
    <property type="component" value="Chromosome"/>
</dbReference>
<protein>
    <submittedName>
        <fullName evidence="1">Uncharacterized protein</fullName>
    </submittedName>
</protein>